<dbReference type="GO" id="GO:0004252">
    <property type="term" value="F:serine-type endopeptidase activity"/>
    <property type="evidence" value="ECO:0007669"/>
    <property type="project" value="TreeGrafter"/>
</dbReference>
<keyword evidence="5" id="KW-1185">Reference proteome</keyword>
<accession>A0A8C5RM04</accession>
<evidence type="ECO:0000256" key="2">
    <source>
        <dbReference type="PROSITE-ProRule" id="PRU00059"/>
    </source>
</evidence>
<organism evidence="4 5">
    <name type="scientific">Laticauda laticaudata</name>
    <name type="common">Blue-ringed sea krait</name>
    <name type="synonym">Blue-lipped sea krait</name>
    <dbReference type="NCBI Taxonomy" id="8630"/>
    <lineage>
        <taxon>Eukaryota</taxon>
        <taxon>Metazoa</taxon>
        <taxon>Chordata</taxon>
        <taxon>Craniata</taxon>
        <taxon>Vertebrata</taxon>
        <taxon>Euteleostomi</taxon>
        <taxon>Lepidosauria</taxon>
        <taxon>Squamata</taxon>
        <taxon>Bifurcata</taxon>
        <taxon>Unidentata</taxon>
        <taxon>Episquamata</taxon>
        <taxon>Toxicofera</taxon>
        <taxon>Serpentes</taxon>
        <taxon>Colubroidea</taxon>
        <taxon>Elapidae</taxon>
        <taxon>Laticaudinae</taxon>
        <taxon>Laticauda</taxon>
    </lineage>
</organism>
<dbReference type="InterPro" id="IPR000859">
    <property type="entry name" value="CUB_dom"/>
</dbReference>
<proteinExistence type="predicted"/>
<keyword evidence="1 2" id="KW-1015">Disulfide bond</keyword>
<evidence type="ECO:0000259" key="3">
    <source>
        <dbReference type="PROSITE" id="PS01180"/>
    </source>
</evidence>
<evidence type="ECO:0000313" key="5">
    <source>
        <dbReference type="Proteomes" id="UP000694406"/>
    </source>
</evidence>
<protein>
    <recommendedName>
        <fullName evidence="3">CUB domain-containing protein</fullName>
    </recommendedName>
</protein>
<reference evidence="4" key="2">
    <citation type="submission" date="2025-09" db="UniProtKB">
        <authorList>
            <consortium name="Ensembl"/>
        </authorList>
    </citation>
    <scope>IDENTIFICATION</scope>
</reference>
<feature type="disulfide bond" evidence="2">
    <location>
        <begin position="37"/>
        <end position="64"/>
    </location>
</feature>
<dbReference type="Gene3D" id="2.60.120.290">
    <property type="entry name" value="Spermadhesin, CUB domain"/>
    <property type="match status" value="1"/>
</dbReference>
<dbReference type="GeneTree" id="ENSGT00950000183084"/>
<dbReference type="PANTHER" id="PTHR24255:SF10">
    <property type="entry name" value="MANNAN-BINDING LECTIN SERINE PROTEASE 2"/>
    <property type="match status" value="1"/>
</dbReference>
<feature type="domain" description="CUB" evidence="3">
    <location>
        <begin position="37"/>
        <end position="101"/>
    </location>
</feature>
<dbReference type="GO" id="GO:0005615">
    <property type="term" value="C:extracellular space"/>
    <property type="evidence" value="ECO:0007669"/>
    <property type="project" value="TreeGrafter"/>
</dbReference>
<name>A0A8C5RM04_LATLA</name>
<dbReference type="PROSITE" id="PS01180">
    <property type="entry name" value="CUB"/>
    <property type="match status" value="1"/>
</dbReference>
<dbReference type="InterPro" id="IPR035914">
    <property type="entry name" value="Sperma_CUB_dom_sf"/>
</dbReference>
<reference evidence="4" key="1">
    <citation type="submission" date="2025-08" db="UniProtKB">
        <authorList>
            <consortium name="Ensembl"/>
        </authorList>
    </citation>
    <scope>IDENTIFICATION</scope>
</reference>
<evidence type="ECO:0000313" key="4">
    <source>
        <dbReference type="Ensembl" id="ENSLLTP00000005504.1"/>
    </source>
</evidence>
<dbReference type="AlphaFoldDB" id="A0A8C5RM04"/>
<dbReference type="SMART" id="SM00042">
    <property type="entry name" value="CUB"/>
    <property type="match status" value="1"/>
</dbReference>
<dbReference type="Ensembl" id="ENSLLTT00000005725.1">
    <property type="protein sequence ID" value="ENSLLTP00000005504.1"/>
    <property type="gene ID" value="ENSLLTG00000004217.1"/>
</dbReference>
<comment type="caution">
    <text evidence="2">Lacks conserved residue(s) required for the propagation of feature annotation.</text>
</comment>
<dbReference type="Pfam" id="PF00431">
    <property type="entry name" value="CUB"/>
    <property type="match status" value="1"/>
</dbReference>
<evidence type="ECO:0000256" key="1">
    <source>
        <dbReference type="ARBA" id="ARBA00023157"/>
    </source>
</evidence>
<sequence>MFIKTLTEASAMCVYFSGAEFRLQNSEHSSPFLSAYCPNKVLTARTGVISSPNYPNPYPKISECNYSIRVEEGFMVILEFVGIFDVEDHPEVLCPYDILKVSGISFIGPPSMVDLRYVRP</sequence>
<dbReference type="Proteomes" id="UP000694406">
    <property type="component" value="Unplaced"/>
</dbReference>
<dbReference type="SUPFAM" id="SSF49854">
    <property type="entry name" value="Spermadhesin, CUB domain"/>
    <property type="match status" value="1"/>
</dbReference>
<dbReference type="CDD" id="cd00041">
    <property type="entry name" value="CUB"/>
    <property type="match status" value="1"/>
</dbReference>
<dbReference type="PANTHER" id="PTHR24255">
    <property type="entry name" value="COMPLEMENT COMPONENT 1, S SUBCOMPONENT-RELATED"/>
    <property type="match status" value="1"/>
</dbReference>